<dbReference type="InterPro" id="IPR000182">
    <property type="entry name" value="GNAT_dom"/>
</dbReference>
<organism evidence="2 3">
    <name type="scientific">Parashewanella spongiae</name>
    <dbReference type="NCBI Taxonomy" id="342950"/>
    <lineage>
        <taxon>Bacteria</taxon>
        <taxon>Pseudomonadati</taxon>
        <taxon>Pseudomonadota</taxon>
        <taxon>Gammaproteobacteria</taxon>
        <taxon>Alteromonadales</taxon>
        <taxon>Shewanellaceae</taxon>
        <taxon>Parashewanella</taxon>
    </lineage>
</organism>
<dbReference type="CDD" id="cd04301">
    <property type="entry name" value="NAT_SF"/>
    <property type="match status" value="1"/>
</dbReference>
<gene>
    <name evidence="2" type="ORF">D5R81_12445</name>
</gene>
<dbReference type="OrthoDB" id="5522469at2"/>
<protein>
    <submittedName>
        <fullName evidence="2">GNAT family N-acetyltransferase</fullName>
    </submittedName>
</protein>
<dbReference type="InterPro" id="IPR016181">
    <property type="entry name" value="Acyl_CoA_acyltransferase"/>
</dbReference>
<dbReference type="EMBL" id="QYYH01000075">
    <property type="protein sequence ID" value="RJY12420.1"/>
    <property type="molecule type" value="Genomic_DNA"/>
</dbReference>
<evidence type="ECO:0000313" key="3">
    <source>
        <dbReference type="Proteomes" id="UP000273022"/>
    </source>
</evidence>
<dbReference type="RefSeq" id="WP_121853959.1">
    <property type="nucleotide sequence ID" value="NZ_CP037952.1"/>
</dbReference>
<feature type="domain" description="N-acetyltransferase" evidence="1">
    <location>
        <begin position="3"/>
        <end position="145"/>
    </location>
</feature>
<dbReference type="AlphaFoldDB" id="A0A3A6TU82"/>
<name>A0A3A6TU82_9GAMM</name>
<evidence type="ECO:0000313" key="2">
    <source>
        <dbReference type="EMBL" id="RJY12420.1"/>
    </source>
</evidence>
<dbReference type="Pfam" id="PF00583">
    <property type="entry name" value="Acetyltransf_1"/>
    <property type="match status" value="1"/>
</dbReference>
<proteinExistence type="predicted"/>
<keyword evidence="3" id="KW-1185">Reference proteome</keyword>
<dbReference type="PROSITE" id="PS51186">
    <property type="entry name" value="GNAT"/>
    <property type="match status" value="1"/>
</dbReference>
<dbReference type="Proteomes" id="UP000273022">
    <property type="component" value="Unassembled WGS sequence"/>
</dbReference>
<reference evidence="2 3" key="1">
    <citation type="submission" date="2018-09" db="EMBL/GenBank/DDBJ databases">
        <title>Phylogeny of the Shewanellaceae, and recommendation for two new genera, Pseudoshewanella and Parashewanella.</title>
        <authorList>
            <person name="Wang G."/>
        </authorList>
    </citation>
    <scope>NUCLEOTIDE SEQUENCE [LARGE SCALE GENOMIC DNA]</scope>
    <source>
        <strain evidence="2 3">KCTC 22492</strain>
    </source>
</reference>
<dbReference type="SUPFAM" id="SSF55729">
    <property type="entry name" value="Acyl-CoA N-acyltransferases (Nat)"/>
    <property type="match status" value="1"/>
</dbReference>
<dbReference type="GO" id="GO:0016747">
    <property type="term" value="F:acyltransferase activity, transferring groups other than amino-acyl groups"/>
    <property type="evidence" value="ECO:0007669"/>
    <property type="project" value="InterPro"/>
</dbReference>
<keyword evidence="2" id="KW-0808">Transferase</keyword>
<evidence type="ECO:0000259" key="1">
    <source>
        <dbReference type="PROSITE" id="PS51186"/>
    </source>
</evidence>
<comment type="caution">
    <text evidence="2">The sequence shown here is derived from an EMBL/GenBank/DDBJ whole genome shotgun (WGS) entry which is preliminary data.</text>
</comment>
<sequence length="149" mass="17267">MVFKFQKATLSDRSYLLELRKSTMVKHLENSGQYLSEREHDIRLDDEYDCSHLAYFEGALIGTLKYKSTDTNIEIMQLQIAPEHQNKGFGKGIIEQIQDRAGTKSVSLTVLKDNPALKLYLRLGFKIVGEDFYEYHMVSKTKYQGKYKS</sequence>
<dbReference type="Gene3D" id="3.40.630.30">
    <property type="match status" value="1"/>
</dbReference>
<accession>A0A3A6TU82</accession>